<dbReference type="PANTHER" id="PTHR11451">
    <property type="entry name" value="THREONINE-TRNA LIGASE"/>
    <property type="match status" value="1"/>
</dbReference>
<evidence type="ECO:0000256" key="1">
    <source>
        <dbReference type="ARBA" id="ARBA00008226"/>
    </source>
</evidence>
<dbReference type="InterPro" id="IPR006195">
    <property type="entry name" value="aa-tRNA-synth_II"/>
</dbReference>
<reference evidence="12" key="2">
    <citation type="journal article" date="2014" name="ISME J.">
        <title>Microbial stratification in low pH oxic and suboxic macroscopic growths along an acid mine drainage.</title>
        <authorList>
            <person name="Mendez-Garcia C."/>
            <person name="Mesa V."/>
            <person name="Sprenger R.R."/>
            <person name="Richter M."/>
            <person name="Diez M.S."/>
            <person name="Solano J."/>
            <person name="Bargiela R."/>
            <person name="Golyshina O.V."/>
            <person name="Manteca A."/>
            <person name="Ramos J.L."/>
            <person name="Gallego J.R."/>
            <person name="Llorente I."/>
            <person name="Martins Dos Santos V.A."/>
            <person name="Jensen O.N."/>
            <person name="Pelaez A.I."/>
            <person name="Sanchez J."/>
            <person name="Ferrer M."/>
        </authorList>
    </citation>
    <scope>NUCLEOTIDE SEQUENCE</scope>
</reference>
<dbReference type="Gene3D" id="3.30.930.10">
    <property type="entry name" value="Bira Bifunctional Protein, Domain 2"/>
    <property type="match status" value="1"/>
</dbReference>
<feature type="domain" description="Aminoacyl-transfer RNA synthetases class-II family profile" evidence="11">
    <location>
        <begin position="128"/>
        <end position="435"/>
    </location>
</feature>
<dbReference type="GO" id="GO:0004829">
    <property type="term" value="F:threonine-tRNA ligase activity"/>
    <property type="evidence" value="ECO:0007669"/>
    <property type="project" value="UniProtKB-EC"/>
</dbReference>
<evidence type="ECO:0000256" key="7">
    <source>
        <dbReference type="ARBA" id="ARBA00022840"/>
    </source>
</evidence>
<gene>
    <name evidence="12" type="ORF">B1A_21530</name>
</gene>
<dbReference type="SUPFAM" id="SSF55681">
    <property type="entry name" value="Class II aaRS and biotin synthetases"/>
    <property type="match status" value="1"/>
</dbReference>
<dbReference type="EC" id="6.1.1.3" evidence="2"/>
<evidence type="ECO:0000256" key="5">
    <source>
        <dbReference type="ARBA" id="ARBA00022741"/>
    </source>
</evidence>
<protein>
    <recommendedName>
        <fullName evidence="2">threonine--tRNA ligase</fullName>
        <ecNumber evidence="2">6.1.1.3</ecNumber>
    </recommendedName>
</protein>
<keyword evidence="5" id="KW-0547">Nucleotide-binding</keyword>
<dbReference type="GO" id="GO:0005737">
    <property type="term" value="C:cytoplasm"/>
    <property type="evidence" value="ECO:0007669"/>
    <property type="project" value="InterPro"/>
</dbReference>
<feature type="non-terminal residue" evidence="12">
    <location>
        <position position="435"/>
    </location>
</feature>
<name>T0XYI9_9ZZZZ</name>
<dbReference type="SMART" id="SM00863">
    <property type="entry name" value="tRNA_SAD"/>
    <property type="match status" value="1"/>
</dbReference>
<dbReference type="GO" id="GO:0006435">
    <property type="term" value="P:threonyl-tRNA aminoacylation"/>
    <property type="evidence" value="ECO:0007669"/>
    <property type="project" value="InterPro"/>
</dbReference>
<comment type="catalytic activity">
    <reaction evidence="10">
        <text>tRNA(Thr) + L-threonine + ATP = L-threonyl-tRNA(Thr) + AMP + diphosphate + H(+)</text>
        <dbReference type="Rhea" id="RHEA:24624"/>
        <dbReference type="Rhea" id="RHEA-COMP:9670"/>
        <dbReference type="Rhea" id="RHEA-COMP:9704"/>
        <dbReference type="ChEBI" id="CHEBI:15378"/>
        <dbReference type="ChEBI" id="CHEBI:30616"/>
        <dbReference type="ChEBI" id="CHEBI:33019"/>
        <dbReference type="ChEBI" id="CHEBI:57926"/>
        <dbReference type="ChEBI" id="CHEBI:78442"/>
        <dbReference type="ChEBI" id="CHEBI:78534"/>
        <dbReference type="ChEBI" id="CHEBI:456215"/>
        <dbReference type="EC" id="6.1.1.3"/>
    </reaction>
</comment>
<organism evidence="12">
    <name type="scientific">mine drainage metagenome</name>
    <dbReference type="NCBI Taxonomy" id="410659"/>
    <lineage>
        <taxon>unclassified sequences</taxon>
        <taxon>metagenomes</taxon>
        <taxon>ecological metagenomes</taxon>
    </lineage>
</organism>
<keyword evidence="3" id="KW-0436">Ligase</keyword>
<evidence type="ECO:0000256" key="3">
    <source>
        <dbReference type="ARBA" id="ARBA00022598"/>
    </source>
</evidence>
<evidence type="ECO:0000256" key="2">
    <source>
        <dbReference type="ARBA" id="ARBA00013163"/>
    </source>
</evidence>
<keyword evidence="4" id="KW-0479">Metal-binding</keyword>
<sequence>MDDLASIEERMRMIVSRDVEIIKKELTKNELLSLFKNNKYKIDKINENVPEGNSSTVYIQGDYSDFCKGPHVPRTSYIKTIKLLSIASTNYRGDVKLESMVRIYGTAFLDEKSLKAFLKDREEAAKRDHRKIGAEMDLFVFNSERAPGLPLYTPNGAFIRSQLIDFMRAMNLENGWQEVCTPHLFKNSMWKQSGHYAKYKDDMFLFTLADGDEYGLKPMNCPGHITIYENSPHSYRDMPVKFSEFGTVYRYEKSGEVGGLSRPRTFTIDDGHAFLRSDQIEEEIGKTLDMIMKNMNVMLSGWPVSFDLSLMDKNKLENYLIQYKCKSCSHFIEPVRKSATITNIQCPECGSEELEPDFSVWDSATDQLRNALLSRNIKFKEFEGEAAFYGPKIDVHVKDAFNRSWQLSTLQLDFNMPRSFGLYYINNESKHDTPI</sequence>
<evidence type="ECO:0000256" key="4">
    <source>
        <dbReference type="ARBA" id="ARBA00022723"/>
    </source>
</evidence>
<keyword evidence="6" id="KW-0862">Zinc</keyword>
<dbReference type="InterPro" id="IPR018163">
    <property type="entry name" value="Thr/Ala-tRNA-synth_IIc_edit"/>
</dbReference>
<dbReference type="InterPro" id="IPR045864">
    <property type="entry name" value="aa-tRNA-synth_II/BPL/LPL"/>
</dbReference>
<dbReference type="Pfam" id="PF00587">
    <property type="entry name" value="tRNA-synt_2b"/>
    <property type="match status" value="1"/>
</dbReference>
<evidence type="ECO:0000259" key="11">
    <source>
        <dbReference type="PROSITE" id="PS50862"/>
    </source>
</evidence>
<dbReference type="GO" id="GO:0046872">
    <property type="term" value="F:metal ion binding"/>
    <property type="evidence" value="ECO:0007669"/>
    <property type="project" value="UniProtKB-KW"/>
</dbReference>
<dbReference type="PRINTS" id="PR01047">
    <property type="entry name" value="TRNASYNTHTHR"/>
</dbReference>
<dbReference type="InterPro" id="IPR002320">
    <property type="entry name" value="Thr-tRNA-ligase_IIa"/>
</dbReference>
<dbReference type="PROSITE" id="PS50862">
    <property type="entry name" value="AA_TRNA_LIGASE_II"/>
    <property type="match status" value="1"/>
</dbReference>
<keyword evidence="9 12" id="KW-0030">Aminoacyl-tRNA synthetase</keyword>
<dbReference type="SUPFAM" id="SSF55186">
    <property type="entry name" value="ThrRS/AlaRS common domain"/>
    <property type="match status" value="1"/>
</dbReference>
<dbReference type="AlphaFoldDB" id="T0XYI9"/>
<dbReference type="EMBL" id="AUZX01015907">
    <property type="protein sequence ID" value="EQD27846.1"/>
    <property type="molecule type" value="Genomic_DNA"/>
</dbReference>
<dbReference type="PANTHER" id="PTHR11451:SF44">
    <property type="entry name" value="THREONINE--TRNA LIGASE, CHLOROPLASTIC_MITOCHONDRIAL 2"/>
    <property type="match status" value="1"/>
</dbReference>
<evidence type="ECO:0000256" key="6">
    <source>
        <dbReference type="ARBA" id="ARBA00022833"/>
    </source>
</evidence>
<accession>T0XYI9</accession>
<keyword evidence="8" id="KW-0648">Protein biosynthesis</keyword>
<evidence type="ECO:0000256" key="8">
    <source>
        <dbReference type="ARBA" id="ARBA00022917"/>
    </source>
</evidence>
<evidence type="ECO:0000256" key="9">
    <source>
        <dbReference type="ARBA" id="ARBA00023146"/>
    </source>
</evidence>
<comment type="similarity">
    <text evidence="1">Belongs to the class-II aminoacyl-tRNA synthetase family.</text>
</comment>
<dbReference type="Pfam" id="PF07973">
    <property type="entry name" value="tRNA_SAD"/>
    <property type="match status" value="1"/>
</dbReference>
<keyword evidence="7" id="KW-0067">ATP-binding</keyword>
<dbReference type="InterPro" id="IPR012947">
    <property type="entry name" value="tRNA_SAD"/>
</dbReference>
<reference evidence="12" key="1">
    <citation type="submission" date="2013-08" db="EMBL/GenBank/DDBJ databases">
        <authorList>
            <person name="Mendez C."/>
            <person name="Richter M."/>
            <person name="Ferrer M."/>
            <person name="Sanchez J."/>
        </authorList>
    </citation>
    <scope>NUCLEOTIDE SEQUENCE</scope>
</reference>
<proteinExistence type="inferred from homology"/>
<dbReference type="Gene3D" id="3.30.980.10">
    <property type="entry name" value="Threonyl-trna Synthetase, Chain A, domain 2"/>
    <property type="match status" value="1"/>
</dbReference>
<comment type="caution">
    <text evidence="12">The sequence shown here is derived from an EMBL/GenBank/DDBJ whole genome shotgun (WGS) entry which is preliminary data.</text>
</comment>
<dbReference type="GO" id="GO:0005524">
    <property type="term" value="F:ATP binding"/>
    <property type="evidence" value="ECO:0007669"/>
    <property type="project" value="UniProtKB-KW"/>
</dbReference>
<evidence type="ECO:0000256" key="10">
    <source>
        <dbReference type="ARBA" id="ARBA00049515"/>
    </source>
</evidence>
<dbReference type="InterPro" id="IPR002314">
    <property type="entry name" value="aa-tRNA-synt_IIb"/>
</dbReference>
<dbReference type="FunFam" id="3.30.930.10:FF:000002">
    <property type="entry name" value="Threonine--tRNA ligase"/>
    <property type="match status" value="1"/>
</dbReference>
<evidence type="ECO:0000313" key="12">
    <source>
        <dbReference type="EMBL" id="EQD27846.1"/>
    </source>
</evidence>